<proteinExistence type="predicted"/>
<accession>A0ABQ0JRW1</accession>
<reference evidence="2" key="1">
    <citation type="submission" date="2014-09" db="EMBL/GenBank/DDBJ databases">
        <title>Vibrio variabilis JCM 19239. (C206) whole genome shotgun sequence.</title>
        <authorList>
            <person name="Sawabe T."/>
            <person name="Meirelles P."/>
            <person name="Nakanishi M."/>
            <person name="Sayaka M."/>
            <person name="Hattori M."/>
            <person name="Ohkuma M."/>
        </authorList>
    </citation>
    <scope>NUCLEOTIDE SEQUENCE [LARGE SCALE GENOMIC DNA]</scope>
    <source>
        <strain evidence="2">JCM 19239</strain>
    </source>
</reference>
<comment type="caution">
    <text evidence="1">The sequence shown here is derived from an EMBL/GenBank/DDBJ whole genome shotgun (WGS) entry which is preliminary data.</text>
</comment>
<sequence>MPFIVITGADHKDILQHDGTERTMADQLGIIGIEEKDYPMVGAYLRRIYNYSVFQLTNNPESLIRELPAGMVKMVYQNEQSFIRDNLAPTYHHVGKSKFKGYAGHIAVAARIANVRGIGFDTIQKVLTATLANEDNLLTQELNKGHNKRSGSSTAPIVKAMLDACHLESNQGWTL</sequence>
<dbReference type="EMBL" id="BBMS01000187">
    <property type="protein sequence ID" value="GAL31498.1"/>
    <property type="molecule type" value="Genomic_DNA"/>
</dbReference>
<keyword evidence="2" id="KW-1185">Reference proteome</keyword>
<evidence type="ECO:0000313" key="1">
    <source>
        <dbReference type="EMBL" id="GAL31498.1"/>
    </source>
</evidence>
<name>A0ABQ0JRW1_9VIBR</name>
<organism evidence="1 2">
    <name type="scientific">Vibrio variabilis</name>
    <dbReference type="NCBI Taxonomy" id="990271"/>
    <lineage>
        <taxon>Bacteria</taxon>
        <taxon>Pseudomonadati</taxon>
        <taxon>Pseudomonadota</taxon>
        <taxon>Gammaproteobacteria</taxon>
        <taxon>Vibrionales</taxon>
        <taxon>Vibrionaceae</taxon>
        <taxon>Vibrio</taxon>
    </lineage>
</organism>
<gene>
    <name evidence="1" type="ORF">JCM19239_7505</name>
</gene>
<evidence type="ECO:0000313" key="2">
    <source>
        <dbReference type="Proteomes" id="UP000029223"/>
    </source>
</evidence>
<dbReference type="Proteomes" id="UP000029223">
    <property type="component" value="Unassembled WGS sequence"/>
</dbReference>
<protein>
    <submittedName>
        <fullName evidence="1">Uncharacterized protein</fullName>
    </submittedName>
</protein>